<feature type="compositionally biased region" description="Basic residues" evidence="10">
    <location>
        <begin position="136"/>
        <end position="146"/>
    </location>
</feature>
<evidence type="ECO:0000259" key="11">
    <source>
        <dbReference type="PROSITE" id="PS50157"/>
    </source>
</evidence>
<keyword evidence="6" id="KW-0238">DNA-binding</keyword>
<dbReference type="SUPFAM" id="SSF57667">
    <property type="entry name" value="beta-beta-alpha zinc fingers"/>
    <property type="match status" value="1"/>
</dbReference>
<evidence type="ECO:0000256" key="3">
    <source>
        <dbReference type="ARBA" id="ARBA00022737"/>
    </source>
</evidence>
<dbReference type="InterPro" id="IPR036236">
    <property type="entry name" value="Znf_C2H2_sf"/>
</dbReference>
<feature type="compositionally biased region" description="Basic residues" evidence="10">
    <location>
        <begin position="335"/>
        <end position="345"/>
    </location>
</feature>
<dbReference type="PANTHER" id="PTHR24388:SF54">
    <property type="entry name" value="PROTEIN ESCARGOT"/>
    <property type="match status" value="1"/>
</dbReference>
<sequence>MKNTYDKVYEHNESSNNSDNVSKVSKMKAIEPPRRDNLSITFMKKNGKISLKNSRNVNYNSAKNKTKDVVDLNDNKTQEKITEVDLTNETDSNDSNKDSTTPDKGTLDLLSILTGSEHPEEAKLLSQPYVLIQRHSKIKRRKRKHSKTSEVIEDNEGDAANVGANADANGNRISKRKHRKRKHNAAGDGLEENVLTNVGTNAGSNEDGIPNHPKHKQRKYNSAVCINYVDINAGSNKDGIPNHPKHKQKKRKNKAASDEVVGNGVKNTKTVPFNVGANAEANEGSILKNFKQKRIKRKHITAGDDLGQKGGKNIKIGAANIGTKAGAYKDDSSNHSKRKQRKRKRNVIDDDSEENEAQNSETEAINVGTKAGANKDDSSINSKRKQRKRKRNIIEDDLEENEAQNSEIDTTNVGKIEANISNNFKQKRKKRKHNTASDEVLENEAENTETVASNVGINIGENEDCDSNNSEQKQRKIILNPASGEFEEDEDVNIDTYATDNDPEPSPYVITTEELSPDLNEVKFTIVHLSEDQMQKTRDIDRNDRLYLNRAYKCQTCIVGFLDISQCEKHHNEKHSELMGTFVCPICATRFKKEAFLKLHEKTHYRSYSCLHCPFAHHRRYVIETHVVKEHELKPSPVCPDCDMEFDTQQLLVSHYETAHKERLKCNICAETFDTYAGVRKHAAIHKGVVDNEIIAEIYHCARCNCNFEGKAFYRTHMQYAHKHLAQNAYCADCDIQIHKGVVDNEIIAEIYHCARCNCNFEGKAFYRTHMQYAHKHLAQNAYCADCDIQFSGIHKYTQHLEESDKHHRLGDTK</sequence>
<feature type="compositionally biased region" description="Polar residues" evidence="10">
    <location>
        <begin position="194"/>
        <end position="204"/>
    </location>
</feature>
<feature type="domain" description="C2H2-type" evidence="11">
    <location>
        <begin position="664"/>
        <end position="688"/>
    </location>
</feature>
<reference evidence="12" key="1">
    <citation type="submission" date="2023-03" db="EMBL/GenBank/DDBJ databases">
        <title>Chromosome-level genomes of two armyworms, Mythimna separata and Mythimna loreyi, provide insights into the biosynthesis and reception of sex pheromones.</title>
        <authorList>
            <person name="Zhao H."/>
        </authorList>
    </citation>
    <scope>NUCLEOTIDE SEQUENCE</scope>
    <source>
        <strain evidence="12">BeijingLab</strain>
        <tissue evidence="12">Pupa</tissue>
    </source>
</reference>
<dbReference type="PANTHER" id="PTHR24388">
    <property type="entry name" value="ZINC FINGER PROTEIN"/>
    <property type="match status" value="1"/>
</dbReference>
<dbReference type="Gene3D" id="3.30.160.60">
    <property type="entry name" value="Classic Zinc Finger"/>
    <property type="match status" value="3"/>
</dbReference>
<feature type="compositionally biased region" description="Basic residues" evidence="10">
    <location>
        <begin position="382"/>
        <end position="391"/>
    </location>
</feature>
<dbReference type="InterPro" id="IPR013087">
    <property type="entry name" value="Znf_C2H2_type"/>
</dbReference>
<feature type="region of interest" description="Disordered" evidence="10">
    <location>
        <begin position="325"/>
        <end position="410"/>
    </location>
</feature>
<keyword evidence="3" id="KW-0677">Repeat</keyword>
<evidence type="ECO:0000313" key="12">
    <source>
        <dbReference type="EMBL" id="KAJ8706588.1"/>
    </source>
</evidence>
<dbReference type="EMBL" id="JARGEI010000028">
    <property type="protein sequence ID" value="KAJ8706588.1"/>
    <property type="molecule type" value="Genomic_DNA"/>
</dbReference>
<keyword evidence="2" id="KW-0479">Metal-binding</keyword>
<dbReference type="SMART" id="SM00355">
    <property type="entry name" value="ZnF_C2H2"/>
    <property type="match status" value="8"/>
</dbReference>
<comment type="subcellular location">
    <subcellularLocation>
        <location evidence="1">Nucleus</location>
    </subcellularLocation>
</comment>
<feature type="region of interest" description="Disordered" evidence="10">
    <location>
        <begin position="233"/>
        <end position="265"/>
    </location>
</feature>
<gene>
    <name evidence="12" type="ORF">PYW07_012666</name>
</gene>
<proteinExistence type="inferred from homology"/>
<keyword evidence="5" id="KW-0862">Zinc</keyword>
<evidence type="ECO:0000256" key="10">
    <source>
        <dbReference type="SAM" id="MobiDB-lite"/>
    </source>
</evidence>
<evidence type="ECO:0000256" key="5">
    <source>
        <dbReference type="ARBA" id="ARBA00022833"/>
    </source>
</evidence>
<organism evidence="12 13">
    <name type="scientific">Mythimna separata</name>
    <name type="common">Oriental armyworm</name>
    <name type="synonym">Pseudaletia separata</name>
    <dbReference type="NCBI Taxonomy" id="271217"/>
    <lineage>
        <taxon>Eukaryota</taxon>
        <taxon>Metazoa</taxon>
        <taxon>Ecdysozoa</taxon>
        <taxon>Arthropoda</taxon>
        <taxon>Hexapoda</taxon>
        <taxon>Insecta</taxon>
        <taxon>Pterygota</taxon>
        <taxon>Neoptera</taxon>
        <taxon>Endopterygota</taxon>
        <taxon>Lepidoptera</taxon>
        <taxon>Glossata</taxon>
        <taxon>Ditrysia</taxon>
        <taxon>Noctuoidea</taxon>
        <taxon>Noctuidae</taxon>
        <taxon>Noctuinae</taxon>
        <taxon>Hadenini</taxon>
        <taxon>Mythimna</taxon>
    </lineage>
</organism>
<feature type="region of interest" description="Disordered" evidence="10">
    <location>
        <begin position="1"/>
        <end position="33"/>
    </location>
</feature>
<evidence type="ECO:0000256" key="7">
    <source>
        <dbReference type="ARBA" id="ARBA00023242"/>
    </source>
</evidence>
<evidence type="ECO:0000256" key="9">
    <source>
        <dbReference type="PROSITE-ProRule" id="PRU00042"/>
    </source>
</evidence>
<feature type="domain" description="C2H2-type" evidence="11">
    <location>
        <begin position="582"/>
        <end position="609"/>
    </location>
</feature>
<dbReference type="GO" id="GO:0008270">
    <property type="term" value="F:zinc ion binding"/>
    <property type="evidence" value="ECO:0007669"/>
    <property type="project" value="UniProtKB-KW"/>
</dbReference>
<evidence type="ECO:0000313" key="13">
    <source>
        <dbReference type="Proteomes" id="UP001231518"/>
    </source>
</evidence>
<feature type="compositionally biased region" description="Basic and acidic residues" evidence="10">
    <location>
        <begin position="1"/>
        <end position="13"/>
    </location>
</feature>
<feature type="compositionally biased region" description="Basic residues" evidence="10">
    <location>
        <begin position="425"/>
        <end position="434"/>
    </location>
</feature>
<dbReference type="PROSITE" id="PS00028">
    <property type="entry name" value="ZINC_FINGER_C2H2_1"/>
    <property type="match status" value="5"/>
</dbReference>
<keyword evidence="4 9" id="KW-0863">Zinc-finger</keyword>
<dbReference type="AlphaFoldDB" id="A0AAD7Y8F2"/>
<keyword evidence="13" id="KW-1185">Reference proteome</keyword>
<feature type="compositionally biased region" description="Low complexity" evidence="10">
    <location>
        <begin position="158"/>
        <end position="171"/>
    </location>
</feature>
<dbReference type="PROSITE" id="PS50157">
    <property type="entry name" value="ZINC_FINGER_C2H2_2"/>
    <property type="match status" value="2"/>
</dbReference>
<feature type="region of interest" description="Disordered" evidence="10">
    <location>
        <begin position="424"/>
        <end position="448"/>
    </location>
</feature>
<feature type="compositionally biased region" description="Low complexity" evidence="10">
    <location>
        <begin position="14"/>
        <end position="24"/>
    </location>
</feature>
<feature type="compositionally biased region" description="Basic residues" evidence="10">
    <location>
        <begin position="173"/>
        <end position="184"/>
    </location>
</feature>
<dbReference type="GO" id="GO:0000981">
    <property type="term" value="F:DNA-binding transcription factor activity, RNA polymerase II-specific"/>
    <property type="evidence" value="ECO:0007669"/>
    <property type="project" value="TreeGrafter"/>
</dbReference>
<keyword evidence="7" id="KW-0539">Nucleus</keyword>
<comment type="caution">
    <text evidence="12">The sequence shown here is derived from an EMBL/GenBank/DDBJ whole genome shotgun (WGS) entry which is preliminary data.</text>
</comment>
<evidence type="ECO:0000256" key="4">
    <source>
        <dbReference type="ARBA" id="ARBA00022771"/>
    </source>
</evidence>
<name>A0AAD7Y8F2_MYTSE</name>
<dbReference type="Proteomes" id="UP001231518">
    <property type="component" value="Chromosome 30"/>
</dbReference>
<feature type="region of interest" description="Disordered" evidence="10">
    <location>
        <begin position="85"/>
        <end position="105"/>
    </location>
</feature>
<protein>
    <recommendedName>
        <fullName evidence="11">C2H2-type domain-containing protein</fullName>
    </recommendedName>
</protein>
<evidence type="ECO:0000256" key="8">
    <source>
        <dbReference type="ARBA" id="ARBA00037948"/>
    </source>
</evidence>
<comment type="similarity">
    <text evidence="8">Belongs to the snail C2H2-type zinc-finger protein family.</text>
</comment>
<accession>A0AAD7Y8F2</accession>
<evidence type="ECO:0000256" key="1">
    <source>
        <dbReference type="ARBA" id="ARBA00004123"/>
    </source>
</evidence>
<feature type="compositionally biased region" description="Basic residues" evidence="10">
    <location>
        <begin position="243"/>
        <end position="254"/>
    </location>
</feature>
<dbReference type="GO" id="GO:0005634">
    <property type="term" value="C:nucleus"/>
    <property type="evidence" value="ECO:0007669"/>
    <property type="project" value="UniProtKB-SubCell"/>
</dbReference>
<evidence type="ECO:0000256" key="2">
    <source>
        <dbReference type="ARBA" id="ARBA00022723"/>
    </source>
</evidence>
<evidence type="ECO:0000256" key="6">
    <source>
        <dbReference type="ARBA" id="ARBA00023125"/>
    </source>
</evidence>
<feature type="region of interest" description="Disordered" evidence="10">
    <location>
        <begin position="136"/>
        <end position="218"/>
    </location>
</feature>
<dbReference type="InterPro" id="IPR050527">
    <property type="entry name" value="Snail/Krueppel_Znf"/>
</dbReference>
<dbReference type="GO" id="GO:0000978">
    <property type="term" value="F:RNA polymerase II cis-regulatory region sequence-specific DNA binding"/>
    <property type="evidence" value="ECO:0007669"/>
    <property type="project" value="TreeGrafter"/>
</dbReference>